<dbReference type="InterPro" id="IPR051159">
    <property type="entry name" value="Hexapeptide_acetyltransf"/>
</dbReference>
<dbReference type="InterPro" id="IPR001451">
    <property type="entry name" value="Hexapep"/>
</dbReference>
<protein>
    <recommendedName>
        <fullName evidence="5">Acetyltransferase</fullName>
    </recommendedName>
</protein>
<dbReference type="AlphaFoldDB" id="A0A1R1B5B8"/>
<dbReference type="STRING" id="1401.BK123_06225"/>
<dbReference type="InterPro" id="IPR011004">
    <property type="entry name" value="Trimer_LpxA-like_sf"/>
</dbReference>
<dbReference type="PANTHER" id="PTHR23416:SF23">
    <property type="entry name" value="ACETYLTRANSFERASE C18B11.09C-RELATED"/>
    <property type="match status" value="1"/>
</dbReference>
<evidence type="ECO:0000256" key="2">
    <source>
        <dbReference type="ARBA" id="ARBA00022679"/>
    </source>
</evidence>
<evidence type="ECO:0000313" key="3">
    <source>
        <dbReference type="EMBL" id="OME94712.1"/>
    </source>
</evidence>
<dbReference type="RefSeq" id="WP_076321533.1">
    <property type="nucleotide sequence ID" value="NZ_MRTF01000002.1"/>
</dbReference>
<dbReference type="Gene3D" id="2.160.10.10">
    <property type="entry name" value="Hexapeptide repeat proteins"/>
    <property type="match status" value="1"/>
</dbReference>
<dbReference type="Proteomes" id="UP000187074">
    <property type="component" value="Unassembled WGS sequence"/>
</dbReference>
<keyword evidence="2" id="KW-0808">Transferase</keyword>
<dbReference type="Pfam" id="PF00132">
    <property type="entry name" value="Hexapep"/>
    <property type="match status" value="1"/>
</dbReference>
<organism evidence="3 4">
    <name type="scientific">Paenibacillus lautus</name>
    <name type="common">Bacillus lautus</name>
    <dbReference type="NCBI Taxonomy" id="1401"/>
    <lineage>
        <taxon>Bacteria</taxon>
        <taxon>Bacillati</taxon>
        <taxon>Bacillota</taxon>
        <taxon>Bacilli</taxon>
        <taxon>Bacillales</taxon>
        <taxon>Paenibacillaceae</taxon>
        <taxon>Paenibacillus</taxon>
    </lineage>
</organism>
<dbReference type="GO" id="GO:0008374">
    <property type="term" value="F:O-acyltransferase activity"/>
    <property type="evidence" value="ECO:0007669"/>
    <property type="project" value="TreeGrafter"/>
</dbReference>
<dbReference type="SUPFAM" id="SSF51161">
    <property type="entry name" value="Trimeric LpxA-like enzymes"/>
    <property type="match status" value="1"/>
</dbReference>
<reference evidence="3 4" key="1">
    <citation type="submission" date="2016-11" db="EMBL/GenBank/DDBJ databases">
        <title>Paenibacillus species isolates.</title>
        <authorList>
            <person name="Beno S.M."/>
        </authorList>
    </citation>
    <scope>NUCLEOTIDE SEQUENCE [LARGE SCALE GENOMIC DNA]</scope>
    <source>
        <strain evidence="3 4">FSL F4-0100</strain>
    </source>
</reference>
<gene>
    <name evidence="3" type="ORF">BK123_06225</name>
</gene>
<evidence type="ECO:0000313" key="4">
    <source>
        <dbReference type="Proteomes" id="UP000187074"/>
    </source>
</evidence>
<dbReference type="PANTHER" id="PTHR23416">
    <property type="entry name" value="SIALIC ACID SYNTHASE-RELATED"/>
    <property type="match status" value="1"/>
</dbReference>
<accession>A0A1R1B5B8</accession>
<name>A0A1R1B5B8_PAELA</name>
<evidence type="ECO:0000256" key="1">
    <source>
        <dbReference type="ARBA" id="ARBA00007274"/>
    </source>
</evidence>
<dbReference type="EMBL" id="MRTF01000002">
    <property type="protein sequence ID" value="OME94712.1"/>
    <property type="molecule type" value="Genomic_DNA"/>
</dbReference>
<comment type="caution">
    <text evidence="3">The sequence shown here is derived from an EMBL/GenBank/DDBJ whole genome shotgun (WGS) entry which is preliminary data.</text>
</comment>
<proteinExistence type="inferred from homology"/>
<sequence length="60" mass="6115">MSKPIVINQGAWIGIAATIMPGVTIGKHSVVSAGAVVTKDVPDYSIVGGVPAKLLKTIDE</sequence>
<comment type="similarity">
    <text evidence="1">Belongs to the transferase hexapeptide repeat family.</text>
</comment>
<evidence type="ECO:0008006" key="5">
    <source>
        <dbReference type="Google" id="ProtNLM"/>
    </source>
</evidence>